<organism evidence="1 2">
    <name type="scientific">Rhodococcus wratislaviensis NBRC 100605</name>
    <dbReference type="NCBI Taxonomy" id="1219028"/>
    <lineage>
        <taxon>Bacteria</taxon>
        <taxon>Bacillati</taxon>
        <taxon>Actinomycetota</taxon>
        <taxon>Actinomycetes</taxon>
        <taxon>Mycobacteriales</taxon>
        <taxon>Nocardiaceae</taxon>
        <taxon>Rhodococcus</taxon>
    </lineage>
</organism>
<evidence type="ECO:0000313" key="2">
    <source>
        <dbReference type="Proteomes" id="UP000019491"/>
    </source>
</evidence>
<proteinExistence type="predicted"/>
<evidence type="ECO:0000313" key="1">
    <source>
        <dbReference type="EMBL" id="GAF43164.1"/>
    </source>
</evidence>
<comment type="caution">
    <text evidence="1">The sequence shown here is derived from an EMBL/GenBank/DDBJ whole genome shotgun (WGS) entry which is preliminary data.</text>
</comment>
<keyword evidence="2" id="KW-1185">Reference proteome</keyword>
<evidence type="ECO:0008006" key="3">
    <source>
        <dbReference type="Google" id="ProtNLM"/>
    </source>
</evidence>
<dbReference type="EMBL" id="BAWF01000006">
    <property type="protein sequence ID" value="GAF43164.1"/>
    <property type="molecule type" value="Genomic_DNA"/>
</dbReference>
<name>X0PL45_RHOWR</name>
<reference evidence="1 2" key="1">
    <citation type="submission" date="2014-02" db="EMBL/GenBank/DDBJ databases">
        <title>Whole genome shotgun sequence of Rhodococcus wratislaviensis NBRC 100605.</title>
        <authorList>
            <person name="Hosoyama A."/>
            <person name="Tsuchikane K."/>
            <person name="Yoshida I."/>
            <person name="Ohji S."/>
            <person name="Ichikawa N."/>
            <person name="Yamazoe A."/>
            <person name="Fujita N."/>
        </authorList>
    </citation>
    <scope>NUCLEOTIDE SEQUENCE [LARGE SCALE GENOMIC DNA]</scope>
    <source>
        <strain evidence="1 2">NBRC 100605</strain>
    </source>
</reference>
<accession>X0PL45</accession>
<protein>
    <recommendedName>
        <fullName evidence="3">YCII-related domain-containing protein</fullName>
    </recommendedName>
</protein>
<gene>
    <name evidence="1" type="ORF">RW1_006_00570</name>
</gene>
<sequence length="115" mass="12476">MNEMSSDVTDDQIQALAATAKPFSLVQLRWSSDRYQDGAEAIELEHQRRMVSLRAEGVIAILCPVISDTVAGVAIMTEPLERARQIMAADPCVQAGIMTCEVLPCLGFPGDTLPE</sequence>
<dbReference type="Proteomes" id="UP000019491">
    <property type="component" value="Unassembled WGS sequence"/>
</dbReference>
<dbReference type="AlphaFoldDB" id="X0PL45"/>